<organism evidence="1 2">
    <name type="scientific">Candidatus Pseudobacter hemicellulosilyticus</name>
    <dbReference type="NCBI Taxonomy" id="3121375"/>
    <lineage>
        <taxon>Bacteria</taxon>
        <taxon>Pseudomonadati</taxon>
        <taxon>Bacteroidota</taxon>
        <taxon>Chitinophagia</taxon>
        <taxon>Chitinophagales</taxon>
        <taxon>Chitinophagaceae</taxon>
        <taxon>Pseudobacter</taxon>
    </lineage>
</organism>
<evidence type="ECO:0000313" key="2">
    <source>
        <dbReference type="Proteomes" id="UP001220610"/>
    </source>
</evidence>
<accession>A0AAJ6BH42</accession>
<protein>
    <submittedName>
        <fullName evidence="1">Uncharacterized protein</fullName>
    </submittedName>
</protein>
<gene>
    <name evidence="1" type="ORF">P0Y53_23790</name>
</gene>
<name>A0AAJ6BH42_9BACT</name>
<reference evidence="1" key="1">
    <citation type="submission" date="2023-03" db="EMBL/GenBank/DDBJ databases">
        <title>Andean soil-derived lignocellulolytic bacterial consortium as a source of novel taxa and putative plastic-active enzymes.</title>
        <authorList>
            <person name="Diaz-Garcia L."/>
            <person name="Chuvochina M."/>
            <person name="Feuerriegel G."/>
            <person name="Bunk B."/>
            <person name="Sproer C."/>
            <person name="Streit W.R."/>
            <person name="Rodriguez L.M."/>
            <person name="Overmann J."/>
            <person name="Jimenez D.J."/>
        </authorList>
    </citation>
    <scope>NUCLEOTIDE SEQUENCE</scope>
    <source>
        <strain evidence="1">MAG 7</strain>
    </source>
</reference>
<evidence type="ECO:0000313" key="1">
    <source>
        <dbReference type="EMBL" id="WEK35524.1"/>
    </source>
</evidence>
<dbReference type="EMBL" id="CP119311">
    <property type="protein sequence ID" value="WEK35524.1"/>
    <property type="molecule type" value="Genomic_DNA"/>
</dbReference>
<proteinExistence type="predicted"/>
<dbReference type="AlphaFoldDB" id="A0AAJ6BH42"/>
<sequence>MQTVVSNDAELFARHIIAKASSIRVTKELLDQKLMNYVTHGNRTEFLIVLRKSIEQRVNEHKEKCDKPNCQFDKGSELAYFVIGQEMELIKSRHISKKEVSDFSFNERDEINSKLDEILEQLKSQGIGQEIIFNEINELREHFDLSKKNWIQLLKGKLYDMAFEAGIEIVVVKGIYNSLSESIKVGSFYLP</sequence>
<dbReference type="Proteomes" id="UP001220610">
    <property type="component" value="Chromosome"/>
</dbReference>